<dbReference type="RefSeq" id="WP_106013015.1">
    <property type="nucleotide sequence ID" value="NZ_CP027226.1"/>
</dbReference>
<dbReference type="InterPro" id="IPR036388">
    <property type="entry name" value="WH-like_DNA-bd_sf"/>
</dbReference>
<dbReference type="OrthoDB" id="9813719at2"/>
<dbReference type="KEGG" id="fsa:C5Q98_07535"/>
<keyword evidence="3" id="KW-1185">Reference proteome</keyword>
<proteinExistence type="predicted"/>
<dbReference type="Pfam" id="PF04326">
    <property type="entry name" value="SLFN_AlbA_2"/>
    <property type="match status" value="1"/>
</dbReference>
<name>A0A2S0KPZ2_9FIRM</name>
<feature type="domain" description="Schlafen AlbA-2" evidence="1">
    <location>
        <begin position="3"/>
        <end position="109"/>
    </location>
</feature>
<dbReference type="Pfam" id="PF13749">
    <property type="entry name" value="HATPase_c_4"/>
    <property type="match status" value="1"/>
</dbReference>
<dbReference type="PANTHER" id="PTHR30595:SF6">
    <property type="entry name" value="SCHLAFEN ALBA-2 DOMAIN-CONTAINING PROTEIN"/>
    <property type="match status" value="1"/>
</dbReference>
<dbReference type="EMBL" id="CP027226">
    <property type="protein sequence ID" value="AVM43069.1"/>
    <property type="molecule type" value="Genomic_DNA"/>
</dbReference>
<reference evidence="3" key="1">
    <citation type="submission" date="2018-02" db="EMBL/GenBank/DDBJ databases">
        <authorList>
            <person name="Holder M.E."/>
            <person name="Ajami N.J."/>
            <person name="Petrosino J.F."/>
        </authorList>
    </citation>
    <scope>NUCLEOTIDE SEQUENCE [LARGE SCALE GENOMIC DNA]</scope>
    <source>
        <strain evidence="3">CCUG 47711</strain>
    </source>
</reference>
<dbReference type="AlphaFoldDB" id="A0A2S0KPZ2"/>
<accession>A0A2S0KPZ2</accession>
<sequence>MRETYNLEFKSKLSDSFLKTVSAYANYNDGIIQFGVDDSGESLHANNLKELALRIENKINDSINPIPEYNIEIDERNEIVLLKVYEGELKPYFYKGKAYMRRDSSSLPIDDREELKKLILEGMNQNYEDLPSNNKNLSFNVLESALQEKMNIDSLSLDILKTLGLYDDKKGYNLAADIISDKNNYKILDIVKFGANINEFKERIIIENISILSAYFQAIEVFNRYFKYEKVDGFVRKTIELIPEDAFREALANALVHRDWSISAPIKVELHDQYIDISSPGGLPKGISSEEYISGQISILRNEKIGSLFNRLGLIEKFGTGIRRIKYLYQGRARQPQFQAYPNSIMVRLPILIDKVEGVSKNASIILEKMPRNKELSRMEIEKISGFDKYKTLRELEELMSEDLVKKVGQGRGTKYIKI</sequence>
<dbReference type="Proteomes" id="UP000237947">
    <property type="component" value="Chromosome"/>
</dbReference>
<evidence type="ECO:0000313" key="3">
    <source>
        <dbReference type="Proteomes" id="UP000237947"/>
    </source>
</evidence>
<gene>
    <name evidence="2" type="ORF">C5Q98_07535</name>
</gene>
<dbReference type="InterPro" id="IPR038461">
    <property type="entry name" value="Schlafen_AlbA_2_dom_sf"/>
</dbReference>
<dbReference type="InterPro" id="IPR038475">
    <property type="entry name" value="RecG_C_sf"/>
</dbReference>
<dbReference type="Gene3D" id="3.30.950.30">
    <property type="entry name" value="Schlafen, AAA domain"/>
    <property type="match status" value="1"/>
</dbReference>
<dbReference type="Gene3D" id="1.10.10.10">
    <property type="entry name" value="Winged helix-like DNA-binding domain superfamily/Winged helix DNA-binding domain"/>
    <property type="match status" value="1"/>
</dbReference>
<evidence type="ECO:0000259" key="1">
    <source>
        <dbReference type="Pfam" id="PF04326"/>
    </source>
</evidence>
<dbReference type="InterPro" id="IPR007421">
    <property type="entry name" value="Schlafen_AlbA_2_dom"/>
</dbReference>
<dbReference type="PANTHER" id="PTHR30595">
    <property type="entry name" value="GLPR-RELATED TRANSCRIPTIONAL REPRESSOR"/>
    <property type="match status" value="1"/>
</dbReference>
<dbReference type="Gene3D" id="3.30.565.60">
    <property type="match status" value="1"/>
</dbReference>
<organism evidence="2 3">
    <name type="scientific">Fastidiosipila sanguinis</name>
    <dbReference type="NCBI Taxonomy" id="236753"/>
    <lineage>
        <taxon>Bacteria</taxon>
        <taxon>Bacillati</taxon>
        <taxon>Bacillota</taxon>
        <taxon>Clostridia</taxon>
        <taxon>Eubacteriales</taxon>
        <taxon>Oscillospiraceae</taxon>
        <taxon>Fastidiosipila</taxon>
    </lineage>
</organism>
<protein>
    <submittedName>
        <fullName evidence="2">Transcriptional regulator</fullName>
    </submittedName>
</protein>
<evidence type="ECO:0000313" key="2">
    <source>
        <dbReference type="EMBL" id="AVM43069.1"/>
    </source>
</evidence>